<keyword evidence="3" id="KW-1185">Reference proteome</keyword>
<proteinExistence type="predicted"/>
<evidence type="ECO:0000313" key="2">
    <source>
        <dbReference type="EMBL" id="EDW50621.1"/>
    </source>
</evidence>
<evidence type="ECO:0000313" key="3">
    <source>
        <dbReference type="Proteomes" id="UP000001292"/>
    </source>
</evidence>
<feature type="region of interest" description="Disordered" evidence="1">
    <location>
        <begin position="53"/>
        <end position="95"/>
    </location>
</feature>
<accession>B4HUK0</accession>
<evidence type="ECO:0000256" key="1">
    <source>
        <dbReference type="SAM" id="MobiDB-lite"/>
    </source>
</evidence>
<dbReference type="Proteomes" id="UP000001292">
    <property type="component" value="Unassembled WGS sequence"/>
</dbReference>
<dbReference type="AlphaFoldDB" id="B4HUK0"/>
<gene>
    <name evidence="2" type="primary">Dsec\GM14726</name>
    <name evidence="2" type="ORF">Dsec_GM14726</name>
</gene>
<organism evidence="3">
    <name type="scientific">Drosophila sechellia</name>
    <name type="common">Fruit fly</name>
    <dbReference type="NCBI Taxonomy" id="7238"/>
    <lineage>
        <taxon>Eukaryota</taxon>
        <taxon>Metazoa</taxon>
        <taxon>Ecdysozoa</taxon>
        <taxon>Arthropoda</taxon>
        <taxon>Hexapoda</taxon>
        <taxon>Insecta</taxon>
        <taxon>Pterygota</taxon>
        <taxon>Neoptera</taxon>
        <taxon>Endopterygota</taxon>
        <taxon>Diptera</taxon>
        <taxon>Brachycera</taxon>
        <taxon>Muscomorpha</taxon>
        <taxon>Ephydroidea</taxon>
        <taxon>Drosophilidae</taxon>
        <taxon>Drosophila</taxon>
        <taxon>Sophophora</taxon>
    </lineage>
</organism>
<dbReference type="HOGENOM" id="CLU_2375021_0_0_1"/>
<feature type="compositionally biased region" description="Basic and acidic residues" evidence="1">
    <location>
        <begin position="63"/>
        <end position="72"/>
    </location>
</feature>
<protein>
    <submittedName>
        <fullName evidence="2">GM14726</fullName>
    </submittedName>
</protein>
<reference evidence="2 3" key="1">
    <citation type="journal article" date="2007" name="Nature">
        <title>Evolution of genes and genomes on the Drosophila phylogeny.</title>
        <authorList>
            <consortium name="Drosophila 12 Genomes Consortium"/>
            <person name="Clark A.G."/>
            <person name="Eisen M.B."/>
            <person name="Smith D.R."/>
            <person name="Bergman C.M."/>
            <person name="Oliver B."/>
            <person name="Markow T.A."/>
            <person name="Kaufman T.C."/>
            <person name="Kellis M."/>
            <person name="Gelbart W."/>
            <person name="Iyer V.N."/>
            <person name="Pollard D.A."/>
            <person name="Sackton T.B."/>
            <person name="Larracuente A.M."/>
            <person name="Singh N.D."/>
            <person name="Abad J.P."/>
            <person name="Abt D.N."/>
            <person name="Adryan B."/>
            <person name="Aguade M."/>
            <person name="Akashi H."/>
            <person name="Anderson W.W."/>
            <person name="Aquadro C.F."/>
            <person name="Ardell D.H."/>
            <person name="Arguello R."/>
            <person name="Artieri C.G."/>
            <person name="Barbash D.A."/>
            <person name="Barker D."/>
            <person name="Barsanti P."/>
            <person name="Batterham P."/>
            <person name="Batzoglou S."/>
            <person name="Begun D."/>
            <person name="Bhutkar A."/>
            <person name="Blanco E."/>
            <person name="Bosak S.A."/>
            <person name="Bradley R.K."/>
            <person name="Brand A.D."/>
            <person name="Brent M.R."/>
            <person name="Brooks A.N."/>
            <person name="Brown R.H."/>
            <person name="Butlin R.K."/>
            <person name="Caggese C."/>
            <person name="Calvi B.R."/>
            <person name="Bernardo de Carvalho A."/>
            <person name="Caspi A."/>
            <person name="Castrezana S."/>
            <person name="Celniker S.E."/>
            <person name="Chang J.L."/>
            <person name="Chapple C."/>
            <person name="Chatterji S."/>
            <person name="Chinwalla A."/>
            <person name="Civetta A."/>
            <person name="Clifton S.W."/>
            <person name="Comeron J.M."/>
            <person name="Costello J.C."/>
            <person name="Coyne J.A."/>
            <person name="Daub J."/>
            <person name="David R.G."/>
            <person name="Delcher A.L."/>
            <person name="Delehaunty K."/>
            <person name="Do C.B."/>
            <person name="Ebling H."/>
            <person name="Edwards K."/>
            <person name="Eickbush T."/>
            <person name="Evans J.D."/>
            <person name="Filipski A."/>
            <person name="Findeiss S."/>
            <person name="Freyhult E."/>
            <person name="Fulton L."/>
            <person name="Fulton R."/>
            <person name="Garcia A.C."/>
            <person name="Gardiner A."/>
            <person name="Garfield D.A."/>
            <person name="Garvin B.E."/>
            <person name="Gibson G."/>
            <person name="Gilbert D."/>
            <person name="Gnerre S."/>
            <person name="Godfrey J."/>
            <person name="Good R."/>
            <person name="Gotea V."/>
            <person name="Gravely B."/>
            <person name="Greenberg A.J."/>
            <person name="Griffiths-Jones S."/>
            <person name="Gross S."/>
            <person name="Guigo R."/>
            <person name="Gustafson E.A."/>
            <person name="Haerty W."/>
            <person name="Hahn M.W."/>
            <person name="Halligan D.L."/>
            <person name="Halpern A.L."/>
            <person name="Halter G.M."/>
            <person name="Han M.V."/>
            <person name="Heger A."/>
            <person name="Hillier L."/>
            <person name="Hinrichs A.S."/>
            <person name="Holmes I."/>
            <person name="Hoskins R.A."/>
            <person name="Hubisz M.J."/>
            <person name="Hultmark D."/>
            <person name="Huntley M.A."/>
            <person name="Jaffe D.B."/>
            <person name="Jagadeeshan S."/>
            <person name="Jeck W.R."/>
            <person name="Johnson J."/>
            <person name="Jones C.D."/>
            <person name="Jordan W.C."/>
            <person name="Karpen G.H."/>
            <person name="Kataoka E."/>
            <person name="Keightley P.D."/>
            <person name="Kheradpour P."/>
            <person name="Kirkness E.F."/>
            <person name="Koerich L.B."/>
            <person name="Kristiansen K."/>
            <person name="Kudrna D."/>
            <person name="Kulathinal R.J."/>
            <person name="Kumar S."/>
            <person name="Kwok R."/>
            <person name="Lander E."/>
            <person name="Langley C.H."/>
            <person name="Lapoint R."/>
            <person name="Lazzaro B.P."/>
            <person name="Lee S.J."/>
            <person name="Levesque L."/>
            <person name="Li R."/>
            <person name="Lin C.F."/>
            <person name="Lin M.F."/>
            <person name="Lindblad-Toh K."/>
            <person name="Llopart A."/>
            <person name="Long M."/>
            <person name="Low L."/>
            <person name="Lozovsky E."/>
            <person name="Lu J."/>
            <person name="Luo M."/>
            <person name="Machado C.A."/>
            <person name="Makalowski W."/>
            <person name="Marzo M."/>
            <person name="Matsuda M."/>
            <person name="Matzkin L."/>
            <person name="McAllister B."/>
            <person name="McBride C.S."/>
            <person name="McKernan B."/>
            <person name="McKernan K."/>
            <person name="Mendez-Lago M."/>
            <person name="Minx P."/>
            <person name="Mollenhauer M.U."/>
            <person name="Montooth K."/>
            <person name="Mount S.M."/>
            <person name="Mu X."/>
            <person name="Myers E."/>
            <person name="Negre B."/>
            <person name="Newfeld S."/>
            <person name="Nielsen R."/>
            <person name="Noor M.A."/>
            <person name="O'Grady P."/>
            <person name="Pachter L."/>
            <person name="Papaceit M."/>
            <person name="Parisi M.J."/>
            <person name="Parisi M."/>
            <person name="Parts L."/>
            <person name="Pedersen J.S."/>
            <person name="Pesole G."/>
            <person name="Phillippy A.M."/>
            <person name="Ponting C.P."/>
            <person name="Pop M."/>
            <person name="Porcelli D."/>
            <person name="Powell J.R."/>
            <person name="Prohaska S."/>
            <person name="Pruitt K."/>
            <person name="Puig M."/>
            <person name="Quesneville H."/>
            <person name="Ram K.R."/>
            <person name="Rand D."/>
            <person name="Rasmussen M.D."/>
            <person name="Reed L.K."/>
            <person name="Reenan R."/>
            <person name="Reily A."/>
            <person name="Remington K.A."/>
            <person name="Rieger T.T."/>
            <person name="Ritchie M.G."/>
            <person name="Robin C."/>
            <person name="Rogers Y.H."/>
            <person name="Rohde C."/>
            <person name="Rozas J."/>
            <person name="Rubenfield M.J."/>
            <person name="Ruiz A."/>
            <person name="Russo S."/>
            <person name="Salzberg S.L."/>
            <person name="Sanchez-Gracia A."/>
            <person name="Saranga D.J."/>
            <person name="Sato H."/>
            <person name="Schaeffer S.W."/>
            <person name="Schatz M.C."/>
            <person name="Schlenke T."/>
            <person name="Schwartz R."/>
            <person name="Segarra C."/>
            <person name="Singh R.S."/>
            <person name="Sirot L."/>
            <person name="Sirota M."/>
            <person name="Sisneros N.B."/>
            <person name="Smith C.D."/>
            <person name="Smith T.F."/>
            <person name="Spieth J."/>
            <person name="Stage D.E."/>
            <person name="Stark A."/>
            <person name="Stephan W."/>
            <person name="Strausberg R.L."/>
            <person name="Strempel S."/>
            <person name="Sturgill D."/>
            <person name="Sutton G."/>
            <person name="Sutton G.G."/>
            <person name="Tao W."/>
            <person name="Teichmann S."/>
            <person name="Tobari Y.N."/>
            <person name="Tomimura Y."/>
            <person name="Tsolas J.M."/>
            <person name="Valente V.L."/>
            <person name="Venter E."/>
            <person name="Venter J.C."/>
            <person name="Vicario S."/>
            <person name="Vieira F.G."/>
            <person name="Vilella A.J."/>
            <person name="Villasante A."/>
            <person name="Walenz B."/>
            <person name="Wang J."/>
            <person name="Wasserman M."/>
            <person name="Watts T."/>
            <person name="Wilson D."/>
            <person name="Wilson R.K."/>
            <person name="Wing R.A."/>
            <person name="Wolfner M.F."/>
            <person name="Wong A."/>
            <person name="Wong G.K."/>
            <person name="Wu C.I."/>
            <person name="Wu G."/>
            <person name="Yamamoto D."/>
            <person name="Yang H.P."/>
            <person name="Yang S.P."/>
            <person name="Yorke J.A."/>
            <person name="Yoshida K."/>
            <person name="Zdobnov E."/>
            <person name="Zhang P."/>
            <person name="Zhang Y."/>
            <person name="Zimin A.V."/>
            <person name="Baldwin J."/>
            <person name="Abdouelleil A."/>
            <person name="Abdulkadir J."/>
            <person name="Abebe A."/>
            <person name="Abera B."/>
            <person name="Abreu J."/>
            <person name="Acer S.C."/>
            <person name="Aftuck L."/>
            <person name="Alexander A."/>
            <person name="An P."/>
            <person name="Anderson E."/>
            <person name="Anderson S."/>
            <person name="Arachi H."/>
            <person name="Azer M."/>
            <person name="Bachantsang P."/>
            <person name="Barry A."/>
            <person name="Bayul T."/>
            <person name="Berlin A."/>
            <person name="Bessette D."/>
            <person name="Bloom T."/>
            <person name="Blye J."/>
            <person name="Boguslavskiy L."/>
            <person name="Bonnet C."/>
            <person name="Boukhgalter B."/>
            <person name="Bourzgui I."/>
            <person name="Brown A."/>
            <person name="Cahill P."/>
            <person name="Channer S."/>
            <person name="Cheshatsang Y."/>
            <person name="Chuda L."/>
            <person name="Citroen M."/>
            <person name="Collymore A."/>
            <person name="Cooke P."/>
            <person name="Costello M."/>
            <person name="D'Aco K."/>
            <person name="Daza R."/>
            <person name="De Haan G."/>
            <person name="DeGray S."/>
            <person name="DeMaso C."/>
            <person name="Dhargay N."/>
            <person name="Dooley K."/>
            <person name="Dooley E."/>
            <person name="Doricent M."/>
            <person name="Dorje P."/>
            <person name="Dorjee K."/>
            <person name="Dupes A."/>
            <person name="Elong R."/>
            <person name="Falk J."/>
            <person name="Farina A."/>
            <person name="Faro S."/>
            <person name="Ferguson D."/>
            <person name="Fisher S."/>
            <person name="Foley C.D."/>
            <person name="Franke A."/>
            <person name="Friedrich D."/>
            <person name="Gadbois L."/>
            <person name="Gearin G."/>
            <person name="Gearin C.R."/>
            <person name="Giannoukos G."/>
            <person name="Goode T."/>
            <person name="Graham J."/>
            <person name="Grandbois E."/>
            <person name="Grewal S."/>
            <person name="Gyaltsen K."/>
            <person name="Hafez N."/>
            <person name="Hagos B."/>
            <person name="Hall J."/>
            <person name="Henson C."/>
            <person name="Hollinger A."/>
            <person name="Honan T."/>
            <person name="Huard M.D."/>
            <person name="Hughes L."/>
            <person name="Hurhula B."/>
            <person name="Husby M.E."/>
            <person name="Kamat A."/>
            <person name="Kanga B."/>
            <person name="Kashin S."/>
            <person name="Khazanovich D."/>
            <person name="Kisner P."/>
            <person name="Lance K."/>
            <person name="Lara M."/>
            <person name="Lee W."/>
            <person name="Lennon N."/>
            <person name="Letendre F."/>
            <person name="LeVine R."/>
            <person name="Lipovsky A."/>
            <person name="Liu X."/>
            <person name="Liu J."/>
            <person name="Liu S."/>
            <person name="Lokyitsang T."/>
            <person name="Lokyitsang Y."/>
            <person name="Lubonja R."/>
            <person name="Lui A."/>
            <person name="MacDonald P."/>
            <person name="Magnisalis V."/>
            <person name="Maru K."/>
            <person name="Matthews C."/>
            <person name="McCusker W."/>
            <person name="McDonough S."/>
            <person name="Mehta T."/>
            <person name="Meldrim J."/>
            <person name="Meneus L."/>
            <person name="Mihai O."/>
            <person name="Mihalev A."/>
            <person name="Mihova T."/>
            <person name="Mittelman R."/>
            <person name="Mlenga V."/>
            <person name="Montmayeur A."/>
            <person name="Mulrain L."/>
            <person name="Navidi A."/>
            <person name="Naylor J."/>
            <person name="Negash T."/>
            <person name="Nguyen T."/>
            <person name="Nguyen N."/>
            <person name="Nicol R."/>
            <person name="Norbu C."/>
            <person name="Norbu N."/>
            <person name="Novod N."/>
            <person name="O'Neill B."/>
            <person name="Osman S."/>
            <person name="Markiewicz E."/>
            <person name="Oyono O.L."/>
            <person name="Patti C."/>
            <person name="Phunkhang P."/>
            <person name="Pierre F."/>
            <person name="Priest M."/>
            <person name="Raghuraman S."/>
            <person name="Rege F."/>
            <person name="Reyes R."/>
            <person name="Rise C."/>
            <person name="Rogov P."/>
            <person name="Ross K."/>
            <person name="Ryan E."/>
            <person name="Settipalli S."/>
            <person name="Shea T."/>
            <person name="Sherpa N."/>
            <person name="Shi L."/>
            <person name="Shih D."/>
            <person name="Sparrow T."/>
            <person name="Spaulding J."/>
            <person name="Stalker J."/>
            <person name="Stange-Thomann N."/>
            <person name="Stavropoulos S."/>
            <person name="Stone C."/>
            <person name="Strader C."/>
            <person name="Tesfaye S."/>
            <person name="Thomson T."/>
            <person name="Thoulutsang Y."/>
            <person name="Thoulutsang D."/>
            <person name="Topham K."/>
            <person name="Topping I."/>
            <person name="Tsamla T."/>
            <person name="Vassiliev H."/>
            <person name="Vo A."/>
            <person name="Wangchuk T."/>
            <person name="Wangdi T."/>
            <person name="Weiand M."/>
            <person name="Wilkinson J."/>
            <person name="Wilson A."/>
            <person name="Yadav S."/>
            <person name="Young G."/>
            <person name="Yu Q."/>
            <person name="Zembek L."/>
            <person name="Zhong D."/>
            <person name="Zimmer A."/>
            <person name="Zwirko Z."/>
            <person name="Jaffe D.B."/>
            <person name="Alvarez P."/>
            <person name="Brockman W."/>
            <person name="Butler J."/>
            <person name="Chin C."/>
            <person name="Gnerre S."/>
            <person name="Grabherr M."/>
            <person name="Kleber M."/>
            <person name="Mauceli E."/>
            <person name="MacCallum I."/>
        </authorList>
    </citation>
    <scope>NUCLEOTIDE SEQUENCE [LARGE SCALE GENOMIC DNA]</scope>
    <source>
        <strain evidence="3">Rob3c / Tucson 14021-0248.25</strain>
    </source>
</reference>
<sequence length="95" mass="10851">MDMNVKPIVPMHPIQHNKVFEQANLSVDASQPGVVLARTRTIKPQNMFANWQSRWNAGETESGPEKEREDRWKKRGQAGVKEQEQEHKGGALCRT</sequence>
<name>B4HUK0_DROSE</name>
<dbReference type="EMBL" id="CH480817">
    <property type="protein sequence ID" value="EDW50621.1"/>
    <property type="molecule type" value="Genomic_DNA"/>
</dbReference>